<accession>A0ACC1SVJ5</accession>
<evidence type="ECO:0000313" key="1">
    <source>
        <dbReference type="EMBL" id="KAJ3547232.1"/>
    </source>
</evidence>
<name>A0ACC1SVJ5_9APHY</name>
<sequence>MATVNVRAFVHRALPEALDIVRSVVSAHPAPLRTKELYSLALKQPVEGKVQHILRPELVDPKDTPLPPHAEHPIRSMSYLKRVVLPVLAKENFVKKVHSVRQMTTEEIAALKTTPSKSARKTAEQGVVHEWSWALKGPMPIQKPQPPKTIDPKEIAFGGDISHLSKRRQRSRQKTIARELEWVKELEQARREGVRVAQ</sequence>
<organism evidence="1 2">
    <name type="scientific">Phlebia brevispora</name>
    <dbReference type="NCBI Taxonomy" id="194682"/>
    <lineage>
        <taxon>Eukaryota</taxon>
        <taxon>Fungi</taxon>
        <taxon>Dikarya</taxon>
        <taxon>Basidiomycota</taxon>
        <taxon>Agaricomycotina</taxon>
        <taxon>Agaricomycetes</taxon>
        <taxon>Polyporales</taxon>
        <taxon>Meruliaceae</taxon>
        <taxon>Phlebia</taxon>
    </lineage>
</organism>
<reference evidence="1" key="1">
    <citation type="submission" date="2022-07" db="EMBL/GenBank/DDBJ databases">
        <title>Genome Sequence of Phlebia brevispora.</title>
        <authorList>
            <person name="Buettner E."/>
        </authorList>
    </citation>
    <scope>NUCLEOTIDE SEQUENCE</scope>
    <source>
        <strain evidence="1">MPL23</strain>
    </source>
</reference>
<comment type="caution">
    <text evidence="1">The sequence shown here is derived from an EMBL/GenBank/DDBJ whole genome shotgun (WGS) entry which is preliminary data.</text>
</comment>
<gene>
    <name evidence="1" type="ORF">NM688_g5423</name>
</gene>
<proteinExistence type="predicted"/>
<dbReference type="Proteomes" id="UP001148662">
    <property type="component" value="Unassembled WGS sequence"/>
</dbReference>
<protein>
    <submittedName>
        <fullName evidence="1">Uncharacterized protein</fullName>
    </submittedName>
</protein>
<dbReference type="EMBL" id="JANHOG010000997">
    <property type="protein sequence ID" value="KAJ3547232.1"/>
    <property type="molecule type" value="Genomic_DNA"/>
</dbReference>
<keyword evidence="2" id="KW-1185">Reference proteome</keyword>
<evidence type="ECO:0000313" key="2">
    <source>
        <dbReference type="Proteomes" id="UP001148662"/>
    </source>
</evidence>